<name>A0AAP0NBB7_LIQFO</name>
<gene>
    <name evidence="2" type="ORF">L1049_025666</name>
</gene>
<reference evidence="2 3" key="1">
    <citation type="journal article" date="2024" name="Plant J.">
        <title>Genome sequences and population genomics reveal climatic adaptation and genomic divergence between two closely related sweetgum species.</title>
        <authorList>
            <person name="Xu W.Q."/>
            <person name="Ren C.Q."/>
            <person name="Zhang X.Y."/>
            <person name="Comes H.P."/>
            <person name="Liu X.H."/>
            <person name="Li Y.G."/>
            <person name="Kettle C.J."/>
            <person name="Jalonen R."/>
            <person name="Gaisberger H."/>
            <person name="Ma Y.Z."/>
            <person name="Qiu Y.X."/>
        </authorList>
    </citation>
    <scope>NUCLEOTIDE SEQUENCE [LARGE SCALE GENOMIC DNA]</scope>
    <source>
        <strain evidence="2">Hangzhou</strain>
    </source>
</reference>
<keyword evidence="3" id="KW-1185">Reference proteome</keyword>
<dbReference type="SUPFAM" id="SSF52833">
    <property type="entry name" value="Thioredoxin-like"/>
    <property type="match status" value="1"/>
</dbReference>
<dbReference type="Pfam" id="PF13417">
    <property type="entry name" value="GST_N_3"/>
    <property type="match status" value="1"/>
</dbReference>
<dbReference type="Gene3D" id="3.40.30.10">
    <property type="entry name" value="Glutaredoxin"/>
    <property type="match status" value="1"/>
</dbReference>
<dbReference type="GO" id="GO:0009507">
    <property type="term" value="C:chloroplast"/>
    <property type="evidence" value="ECO:0007669"/>
    <property type="project" value="TreeGrafter"/>
</dbReference>
<proteinExistence type="predicted"/>
<dbReference type="EMBL" id="JBBPBK010000014">
    <property type="protein sequence ID" value="KAK9270092.1"/>
    <property type="molecule type" value="Genomic_DNA"/>
</dbReference>
<dbReference type="InterPro" id="IPR004045">
    <property type="entry name" value="Glutathione_S-Trfase_N"/>
</dbReference>
<accession>A0AAP0NBB7</accession>
<dbReference type="PANTHER" id="PTHR45288">
    <property type="entry name" value="THIOREDOXIN FAMILY PROTEIN"/>
    <property type="match status" value="1"/>
</dbReference>
<evidence type="ECO:0000313" key="2">
    <source>
        <dbReference type="EMBL" id="KAK9270092.1"/>
    </source>
</evidence>
<dbReference type="AlphaFoldDB" id="A0AAP0NBB7"/>
<sequence length="96" mass="10863">MTLWEKARLDPPPKKLELFSYENNAYARIVCEALCELELPYILQNVGDGSPRTKLLLEASGSKEVPYIIDPNTGTQIGDYKKILSYLFQMYSASTV</sequence>
<feature type="domain" description="GST N-terminal" evidence="1">
    <location>
        <begin position="18"/>
        <end position="93"/>
    </location>
</feature>
<protein>
    <recommendedName>
        <fullName evidence="1">GST N-terminal domain-containing protein</fullName>
    </recommendedName>
</protein>
<dbReference type="Proteomes" id="UP001415857">
    <property type="component" value="Unassembled WGS sequence"/>
</dbReference>
<evidence type="ECO:0000259" key="1">
    <source>
        <dbReference type="Pfam" id="PF13417"/>
    </source>
</evidence>
<dbReference type="PANTHER" id="PTHR45288:SF2">
    <property type="entry name" value="THIOREDOXIN FAMILY PROTEIN"/>
    <property type="match status" value="1"/>
</dbReference>
<comment type="caution">
    <text evidence="2">The sequence shown here is derived from an EMBL/GenBank/DDBJ whole genome shotgun (WGS) entry which is preliminary data.</text>
</comment>
<organism evidence="2 3">
    <name type="scientific">Liquidambar formosana</name>
    <name type="common">Formosan gum</name>
    <dbReference type="NCBI Taxonomy" id="63359"/>
    <lineage>
        <taxon>Eukaryota</taxon>
        <taxon>Viridiplantae</taxon>
        <taxon>Streptophyta</taxon>
        <taxon>Embryophyta</taxon>
        <taxon>Tracheophyta</taxon>
        <taxon>Spermatophyta</taxon>
        <taxon>Magnoliopsida</taxon>
        <taxon>eudicotyledons</taxon>
        <taxon>Gunneridae</taxon>
        <taxon>Pentapetalae</taxon>
        <taxon>Saxifragales</taxon>
        <taxon>Altingiaceae</taxon>
        <taxon>Liquidambar</taxon>
    </lineage>
</organism>
<evidence type="ECO:0000313" key="3">
    <source>
        <dbReference type="Proteomes" id="UP001415857"/>
    </source>
</evidence>
<dbReference type="InterPro" id="IPR036249">
    <property type="entry name" value="Thioredoxin-like_sf"/>
</dbReference>